<dbReference type="STRING" id="96561.Dole_2911"/>
<evidence type="ECO:0000256" key="4">
    <source>
        <dbReference type="ARBA" id="ARBA00022840"/>
    </source>
</evidence>
<dbReference type="SMART" id="SM00885">
    <property type="entry name" value="D5_N"/>
    <property type="match status" value="1"/>
</dbReference>
<dbReference type="PROSITE" id="PS51206">
    <property type="entry name" value="SF3_HELICASE_1"/>
    <property type="match status" value="1"/>
</dbReference>
<dbReference type="GO" id="GO:0004386">
    <property type="term" value="F:helicase activity"/>
    <property type="evidence" value="ECO:0007669"/>
    <property type="project" value="UniProtKB-KW"/>
</dbReference>
<reference evidence="6 7" key="1">
    <citation type="submission" date="2007-10" db="EMBL/GenBank/DDBJ databases">
        <title>Complete sequence of Desulfococcus oleovorans Hxd3.</title>
        <authorList>
            <consortium name="US DOE Joint Genome Institute"/>
            <person name="Copeland A."/>
            <person name="Lucas S."/>
            <person name="Lapidus A."/>
            <person name="Barry K."/>
            <person name="Glavina del Rio T."/>
            <person name="Dalin E."/>
            <person name="Tice H."/>
            <person name="Pitluck S."/>
            <person name="Kiss H."/>
            <person name="Brettin T."/>
            <person name="Bruce D."/>
            <person name="Detter J.C."/>
            <person name="Han C."/>
            <person name="Schmutz J."/>
            <person name="Larimer F."/>
            <person name="Land M."/>
            <person name="Hauser L."/>
            <person name="Kyrpides N."/>
            <person name="Kim E."/>
            <person name="Wawrik B."/>
            <person name="Richardson P."/>
        </authorList>
    </citation>
    <scope>NUCLEOTIDE SEQUENCE [LARGE SCALE GENOMIC DNA]</scope>
    <source>
        <strain evidence="7">DSM 6200 / JCM 39069 / Hxd3</strain>
    </source>
</reference>
<protein>
    <submittedName>
        <fullName evidence="6">Phage/plasmid primase, P4 family</fullName>
    </submittedName>
</protein>
<dbReference type="Gene3D" id="3.40.50.300">
    <property type="entry name" value="P-loop containing nucleotide triphosphate hydrolases"/>
    <property type="match status" value="1"/>
</dbReference>
<dbReference type="EMBL" id="CP000859">
    <property type="protein sequence ID" value="ABW68714.1"/>
    <property type="molecule type" value="Genomic_DNA"/>
</dbReference>
<dbReference type="Pfam" id="PF03288">
    <property type="entry name" value="Pox_D5"/>
    <property type="match status" value="1"/>
</dbReference>
<dbReference type="InterPro" id="IPR014818">
    <property type="entry name" value="Phage/plasmid_primase_P4_C"/>
</dbReference>
<dbReference type="PANTHER" id="PTHR35372:SF2">
    <property type="entry name" value="SF3 HELICASE DOMAIN-CONTAINING PROTEIN"/>
    <property type="match status" value="1"/>
</dbReference>
<dbReference type="RefSeq" id="WP_012176325.1">
    <property type="nucleotide sequence ID" value="NC_009943.1"/>
</dbReference>
<dbReference type="Pfam" id="PF19263">
    <property type="entry name" value="DUF5906"/>
    <property type="match status" value="1"/>
</dbReference>
<dbReference type="GO" id="GO:0005524">
    <property type="term" value="F:ATP binding"/>
    <property type="evidence" value="ECO:0007669"/>
    <property type="project" value="UniProtKB-KW"/>
</dbReference>
<dbReference type="GO" id="GO:0016787">
    <property type="term" value="F:hydrolase activity"/>
    <property type="evidence" value="ECO:0007669"/>
    <property type="project" value="UniProtKB-KW"/>
</dbReference>
<dbReference type="NCBIfam" id="TIGR01613">
    <property type="entry name" value="primase_Cterm"/>
    <property type="match status" value="1"/>
</dbReference>
<dbReference type="InterPro" id="IPR051620">
    <property type="entry name" value="ORF904-like_C"/>
</dbReference>
<dbReference type="Proteomes" id="UP000008561">
    <property type="component" value="Chromosome"/>
</dbReference>
<accession>A8ZYI9</accession>
<dbReference type="SUPFAM" id="SSF52540">
    <property type="entry name" value="P-loop containing nucleoside triphosphate hydrolases"/>
    <property type="match status" value="1"/>
</dbReference>
<gene>
    <name evidence="6" type="ordered locus">Dole_2911</name>
</gene>
<dbReference type="InterPro" id="IPR004968">
    <property type="entry name" value="DNA_primase/NTPase_C"/>
</dbReference>
<keyword evidence="1" id="KW-0547">Nucleotide-binding</keyword>
<feature type="domain" description="SF3 helicase" evidence="5">
    <location>
        <begin position="494"/>
        <end position="647"/>
    </location>
</feature>
<evidence type="ECO:0000256" key="3">
    <source>
        <dbReference type="ARBA" id="ARBA00022806"/>
    </source>
</evidence>
<keyword evidence="7" id="KW-1185">Reference proteome</keyword>
<dbReference type="InterPro" id="IPR045455">
    <property type="entry name" value="NrS-1_pol-like_helicase"/>
</dbReference>
<keyword evidence="2" id="KW-0378">Hydrolase</keyword>
<dbReference type="InterPro" id="IPR027417">
    <property type="entry name" value="P-loop_NTPase"/>
</dbReference>
<evidence type="ECO:0000313" key="7">
    <source>
        <dbReference type="Proteomes" id="UP000008561"/>
    </source>
</evidence>
<keyword evidence="4" id="KW-0067">ATP-binding</keyword>
<dbReference type="Pfam" id="PF08706">
    <property type="entry name" value="D5_N"/>
    <property type="match status" value="1"/>
</dbReference>
<dbReference type="OrthoDB" id="9763644at2"/>
<dbReference type="InterPro" id="IPR014015">
    <property type="entry name" value="Helicase_SF3_DNA-vir"/>
</dbReference>
<proteinExistence type="predicted"/>
<evidence type="ECO:0000259" key="5">
    <source>
        <dbReference type="PROSITE" id="PS51206"/>
    </source>
</evidence>
<sequence length="769" mass="87645">MKNNRQPQIKDKELFCTEVYNFFNIMFGDIGTKGYGAIEIRVLKDGHPNALFNSNFGKVIEAAFNYCNLAHDVYFGVNPRIGGAGKKENVHYVTTLHVDIDYGKPGHKKASEYADYDSALNAIQRFELKPTVVIHTGGGFHCYWVLENPVCVKDVGIEKVEDINKALSRLLKGDTTSQVNMILRVPYTYNFKIPENPREVAIVDKSGPKYNLENFDYLVSKEPEIKGIKPTVEKQASQGDRPINSGLRIPDLRISDKMKDLILSGGAGHYSSRSEADMAVILALVSKGYSDDEIRSIFENYPRGAKYLEHSDPSQYLNHNIKEAKKISNLTEEEMADPLFISGTITKNKNNEYKLDVFCFEEYFSKKHQLKYLADETSFFKYNGQCYEYINKDTLNAECQKELGRKRKLFTTKDLSSFEHHCIGDPQCILSNANQDQVKYLTLQNGLFDLDQGVLVHHSPDTFTTNLLPYDYDELAQCPLWLKYLDDVFMGDQDKIMFAQEAIGYVFLKQIPTPALFFLKGTGSNGKSVFINTITNLFGEENVASISLGSFSKEYYTLGLFGKMANISGEAPNKFLSTDVVKAIVSGDWVQGRDPYKRPTKFRPYAKHFIAMNEEPATDDNSYGWWRRIYVLKFERTFHKHEMDVFLTDKLKNELSGIFNWAIAGYHRLKENGYILHTGESLEQAKYNYQCQNNNVISFIKKKCAKAQATDNYILFKDLYHLYCAYCESNGADVLSKKDFRKTLENSGYKVDNNTKASNSLCVYGIALL</sequence>
<dbReference type="PANTHER" id="PTHR35372">
    <property type="entry name" value="ATP BINDING PROTEIN-RELATED"/>
    <property type="match status" value="1"/>
</dbReference>
<dbReference type="eggNOG" id="COG3378">
    <property type="taxonomic scope" value="Bacteria"/>
</dbReference>
<evidence type="ECO:0000256" key="1">
    <source>
        <dbReference type="ARBA" id="ARBA00022741"/>
    </source>
</evidence>
<dbReference type="KEGG" id="dol:Dole_2911"/>
<evidence type="ECO:0000313" key="6">
    <source>
        <dbReference type="EMBL" id="ABW68714.1"/>
    </source>
</evidence>
<dbReference type="AlphaFoldDB" id="A8ZYI9"/>
<organism evidence="6 7">
    <name type="scientific">Desulfosudis oleivorans (strain DSM 6200 / JCM 39069 / Hxd3)</name>
    <name type="common">Desulfococcus oleovorans</name>
    <dbReference type="NCBI Taxonomy" id="96561"/>
    <lineage>
        <taxon>Bacteria</taxon>
        <taxon>Pseudomonadati</taxon>
        <taxon>Thermodesulfobacteriota</taxon>
        <taxon>Desulfobacteria</taxon>
        <taxon>Desulfobacterales</taxon>
        <taxon>Desulfosudaceae</taxon>
        <taxon>Desulfosudis</taxon>
    </lineage>
</organism>
<dbReference type="InterPro" id="IPR006500">
    <property type="entry name" value="Helicase_put_C_phage/plasmid"/>
</dbReference>
<evidence type="ECO:0000256" key="2">
    <source>
        <dbReference type="ARBA" id="ARBA00022801"/>
    </source>
</evidence>
<name>A8ZYI9_DESOH</name>
<dbReference type="HOGENOM" id="CLU_341531_0_0_7"/>
<keyword evidence="3" id="KW-0347">Helicase</keyword>